<protein>
    <submittedName>
        <fullName evidence="1">Uncharacterized protein</fullName>
    </submittedName>
</protein>
<comment type="caution">
    <text evidence="1">The sequence shown here is derived from an EMBL/GenBank/DDBJ whole genome shotgun (WGS) entry which is preliminary data.</text>
</comment>
<name>A0A365H832_9ACTN</name>
<reference evidence="1 2" key="1">
    <citation type="submission" date="2018-06" db="EMBL/GenBank/DDBJ databases">
        <title>Actinomadura craniellae sp. nov. isolated from marine sponge Craniella sp.</title>
        <authorList>
            <person name="Li L."/>
            <person name="Xu Q.H."/>
            <person name="Lin H.W."/>
            <person name="Lu Y.H."/>
        </authorList>
    </citation>
    <scope>NUCLEOTIDE SEQUENCE [LARGE SCALE GENOMIC DNA]</scope>
    <source>
        <strain evidence="1 2">LHW63021</strain>
    </source>
</reference>
<accession>A0A365H832</accession>
<proteinExistence type="predicted"/>
<sequence>MVVLAFTVFNTNQMSDTEKLTAAARNLSTAKAMTLNGTFGSASNQFTGELKVTSGGRQTGQVTWGSHRVTILQADGNFFAKGNRAFWTDKGRYTGDAEFLNTGEHWGRLESFSMPIGFKDNLTTTAIVNRMRQLTRYSIRSSERTTLKGEDVDKITTFSATYYLTTDDEPQLVRIESTSSPTISADVKVQGSSDGAGTISEIRSRIGELKDSFDPTKNPRVQEWSKGGCNASGCPVRAKVWTVRGSSSSVLVNVHFTITADTRTGRHLGDCTTSVTITGIDGVWAECRVTSSAWTSWFNAGSGTKTWWKHADLTAAGASEGDITTMQNALDRE</sequence>
<dbReference type="Proteomes" id="UP000251891">
    <property type="component" value="Unassembled WGS sequence"/>
</dbReference>
<evidence type="ECO:0000313" key="1">
    <source>
        <dbReference type="EMBL" id="RAY15231.1"/>
    </source>
</evidence>
<dbReference type="AlphaFoldDB" id="A0A365H832"/>
<organism evidence="1 2">
    <name type="scientific">Actinomadura craniellae</name>
    <dbReference type="NCBI Taxonomy" id="2231787"/>
    <lineage>
        <taxon>Bacteria</taxon>
        <taxon>Bacillati</taxon>
        <taxon>Actinomycetota</taxon>
        <taxon>Actinomycetes</taxon>
        <taxon>Streptosporangiales</taxon>
        <taxon>Thermomonosporaceae</taxon>
        <taxon>Actinomadura</taxon>
    </lineage>
</organism>
<dbReference type="EMBL" id="QLYX01000004">
    <property type="protein sequence ID" value="RAY15231.1"/>
    <property type="molecule type" value="Genomic_DNA"/>
</dbReference>
<gene>
    <name evidence="1" type="ORF">DPM19_10990</name>
</gene>
<evidence type="ECO:0000313" key="2">
    <source>
        <dbReference type="Proteomes" id="UP000251891"/>
    </source>
</evidence>
<keyword evidence="2" id="KW-1185">Reference proteome</keyword>